<organism evidence="1 2">
    <name type="scientific">Staphylococcus argenteus</name>
    <dbReference type="NCBI Taxonomy" id="985002"/>
    <lineage>
        <taxon>Bacteria</taxon>
        <taxon>Bacillati</taxon>
        <taxon>Bacillota</taxon>
        <taxon>Bacilli</taxon>
        <taxon>Bacillales</taxon>
        <taxon>Staphylococcaceae</taxon>
        <taxon>Staphylococcus</taxon>
    </lineage>
</organism>
<evidence type="ECO:0000313" key="2">
    <source>
        <dbReference type="Proteomes" id="UP000236509"/>
    </source>
</evidence>
<accession>A0A7U7JUZ6</accession>
<keyword evidence="2" id="KW-1185">Reference proteome</keyword>
<gene>
    <name evidence="1" type="ORF">BN1326_80044</name>
</gene>
<evidence type="ECO:0000313" key="1">
    <source>
        <dbReference type="EMBL" id="CRI28264.1"/>
    </source>
</evidence>
<proteinExistence type="predicted"/>
<protein>
    <submittedName>
        <fullName evidence="1">Uncharacterized protein</fullName>
    </submittedName>
</protein>
<dbReference type="EMBL" id="CVOU01000020">
    <property type="protein sequence ID" value="CRI28264.1"/>
    <property type="molecule type" value="Genomic_DNA"/>
</dbReference>
<comment type="caution">
    <text evidence="1">The sequence shown here is derived from an EMBL/GenBank/DDBJ whole genome shotgun (WGS) entry which is preliminary data.</text>
</comment>
<name>A0A7U7JUZ6_9STAP</name>
<sequence length="84" mass="9756">MTMNCQTENIINECVRYTEQLSAFDEFRVVDILGDLSVVGISESTLYYICEKFKLLVLQNNVMGIQIIEDNTETVCEVKYKKMF</sequence>
<dbReference type="AlphaFoldDB" id="A0A7U7JUZ6"/>
<dbReference type="Proteomes" id="UP000236509">
    <property type="component" value="Unassembled WGS sequence"/>
</dbReference>
<reference evidence="1 2" key="1">
    <citation type="submission" date="2015-04" db="EMBL/GenBank/DDBJ databases">
        <authorList>
            <person name="Cao L."/>
            <person name="Gao C.H."/>
        </authorList>
    </citation>
    <scope>NUCLEOTIDE SEQUENCE [LARGE SCALE GENOMIC DNA]</scope>
    <source>
        <strain evidence="1 2">SH3</strain>
    </source>
</reference>